<gene>
    <name evidence="2" type="ORF">METZ01_LOCUS300674</name>
</gene>
<protein>
    <submittedName>
        <fullName evidence="2">Uncharacterized protein</fullName>
    </submittedName>
</protein>
<sequence>LPAKEIIPLRTNYLAWLMDIALYGTVITLVVITIYWSLTRILFKNNPIDHSGLHIRFGPDRTATKVKPKQGESHP</sequence>
<dbReference type="AlphaFoldDB" id="A0A382MGP8"/>
<feature type="transmembrane region" description="Helical" evidence="1">
    <location>
        <begin position="20"/>
        <end position="38"/>
    </location>
</feature>
<evidence type="ECO:0000313" key="2">
    <source>
        <dbReference type="EMBL" id="SVC47820.1"/>
    </source>
</evidence>
<keyword evidence="1" id="KW-0472">Membrane</keyword>
<organism evidence="2">
    <name type="scientific">marine metagenome</name>
    <dbReference type="NCBI Taxonomy" id="408172"/>
    <lineage>
        <taxon>unclassified sequences</taxon>
        <taxon>metagenomes</taxon>
        <taxon>ecological metagenomes</taxon>
    </lineage>
</organism>
<evidence type="ECO:0000256" key="1">
    <source>
        <dbReference type="SAM" id="Phobius"/>
    </source>
</evidence>
<keyword evidence="1" id="KW-1133">Transmembrane helix</keyword>
<accession>A0A382MGP8</accession>
<name>A0A382MGP8_9ZZZZ</name>
<reference evidence="2" key="1">
    <citation type="submission" date="2018-05" db="EMBL/GenBank/DDBJ databases">
        <authorList>
            <person name="Lanie J.A."/>
            <person name="Ng W.-L."/>
            <person name="Kazmierczak K.M."/>
            <person name="Andrzejewski T.M."/>
            <person name="Davidsen T.M."/>
            <person name="Wayne K.J."/>
            <person name="Tettelin H."/>
            <person name="Glass J.I."/>
            <person name="Rusch D."/>
            <person name="Podicherti R."/>
            <person name="Tsui H.-C.T."/>
            <person name="Winkler M.E."/>
        </authorList>
    </citation>
    <scope>NUCLEOTIDE SEQUENCE</scope>
</reference>
<proteinExistence type="predicted"/>
<keyword evidence="1" id="KW-0812">Transmembrane</keyword>
<feature type="non-terminal residue" evidence="2">
    <location>
        <position position="1"/>
    </location>
</feature>
<dbReference type="EMBL" id="UINC01093413">
    <property type="protein sequence ID" value="SVC47820.1"/>
    <property type="molecule type" value="Genomic_DNA"/>
</dbReference>